<evidence type="ECO:0000313" key="2">
    <source>
        <dbReference type="EMBL" id="KIP03660.1"/>
    </source>
</evidence>
<accession>A0A0C3S5P2</accession>
<evidence type="ECO:0000256" key="1">
    <source>
        <dbReference type="SAM" id="MobiDB-lite"/>
    </source>
</evidence>
<dbReference type="EMBL" id="KN840606">
    <property type="protein sequence ID" value="KIP03660.1"/>
    <property type="molecule type" value="Genomic_DNA"/>
</dbReference>
<reference evidence="2 3" key="1">
    <citation type="journal article" date="2014" name="PLoS Genet.">
        <title>Analysis of the Phlebiopsis gigantea genome, transcriptome and secretome provides insight into its pioneer colonization strategies of wood.</title>
        <authorList>
            <person name="Hori C."/>
            <person name="Ishida T."/>
            <person name="Igarashi K."/>
            <person name="Samejima M."/>
            <person name="Suzuki H."/>
            <person name="Master E."/>
            <person name="Ferreira P."/>
            <person name="Ruiz-Duenas F.J."/>
            <person name="Held B."/>
            <person name="Canessa P."/>
            <person name="Larrondo L.F."/>
            <person name="Schmoll M."/>
            <person name="Druzhinina I.S."/>
            <person name="Kubicek C.P."/>
            <person name="Gaskell J.A."/>
            <person name="Kersten P."/>
            <person name="St John F."/>
            <person name="Glasner J."/>
            <person name="Sabat G."/>
            <person name="Splinter BonDurant S."/>
            <person name="Syed K."/>
            <person name="Yadav J."/>
            <person name="Mgbeahuruike A.C."/>
            <person name="Kovalchuk A."/>
            <person name="Asiegbu F.O."/>
            <person name="Lackner G."/>
            <person name="Hoffmeister D."/>
            <person name="Rencoret J."/>
            <person name="Gutierrez A."/>
            <person name="Sun H."/>
            <person name="Lindquist E."/>
            <person name="Barry K."/>
            <person name="Riley R."/>
            <person name="Grigoriev I.V."/>
            <person name="Henrissat B."/>
            <person name="Kues U."/>
            <person name="Berka R.M."/>
            <person name="Martinez A.T."/>
            <person name="Covert S.F."/>
            <person name="Blanchette R.A."/>
            <person name="Cullen D."/>
        </authorList>
    </citation>
    <scope>NUCLEOTIDE SEQUENCE [LARGE SCALE GENOMIC DNA]</scope>
    <source>
        <strain evidence="2 3">11061_1 CR5-6</strain>
    </source>
</reference>
<protein>
    <submittedName>
        <fullName evidence="2">Uncharacterized protein</fullName>
    </submittedName>
</protein>
<feature type="region of interest" description="Disordered" evidence="1">
    <location>
        <begin position="39"/>
        <end position="139"/>
    </location>
</feature>
<feature type="compositionally biased region" description="Basic residues" evidence="1">
    <location>
        <begin position="39"/>
        <end position="49"/>
    </location>
</feature>
<gene>
    <name evidence="2" type="ORF">PHLGIDRAFT_229735</name>
</gene>
<name>A0A0C3S5P2_PHLG1</name>
<sequence>MIPVVDTETPGRNSTAIRMERCTYRAVDPQRLNLHCQRFHGHKPQKRIPKASNDISNSGRAKTSSSSDRRAARKSSPYDKSYPRTRRAVQLEQHAASGHFSSPSSSKLAPDMPRYPGKYDAREPDLNYAAPEYPGAQRPASHGANFGVATPDYNLDLFPASTSSALSSSTYSPPQPTDVGLGCTYPSPSLSPSHLWNSLPPQSSYMATLPPSATGPSIGAYDVGPSWESLDLWLCGLSPEDRCVIDREMEIFARSLGL</sequence>
<dbReference type="HOGENOM" id="CLU_067160_0_0_1"/>
<keyword evidence="3" id="KW-1185">Reference proteome</keyword>
<dbReference type="AlphaFoldDB" id="A0A0C3S5P2"/>
<proteinExistence type="predicted"/>
<evidence type="ECO:0000313" key="3">
    <source>
        <dbReference type="Proteomes" id="UP000053257"/>
    </source>
</evidence>
<dbReference type="Proteomes" id="UP000053257">
    <property type="component" value="Unassembled WGS sequence"/>
</dbReference>
<organism evidence="2 3">
    <name type="scientific">Phlebiopsis gigantea (strain 11061_1 CR5-6)</name>
    <name type="common">White-rot fungus</name>
    <name type="synonym">Peniophora gigantea</name>
    <dbReference type="NCBI Taxonomy" id="745531"/>
    <lineage>
        <taxon>Eukaryota</taxon>
        <taxon>Fungi</taxon>
        <taxon>Dikarya</taxon>
        <taxon>Basidiomycota</taxon>
        <taxon>Agaricomycotina</taxon>
        <taxon>Agaricomycetes</taxon>
        <taxon>Polyporales</taxon>
        <taxon>Phanerochaetaceae</taxon>
        <taxon>Phlebiopsis</taxon>
    </lineage>
</organism>